<dbReference type="AlphaFoldDB" id="A0AAD9JA31"/>
<dbReference type="Proteomes" id="UP001208570">
    <property type="component" value="Unassembled WGS sequence"/>
</dbReference>
<sequence length="72" mass="8571">MEQNQYTALTAAAKRPAYVIFKELAEVLKLYDYRDHYFEKFDITRAKFKTEDVEKQLEETLKSLEQLHGNVL</sequence>
<gene>
    <name evidence="1" type="ORF">LSH36_454g04027</name>
</gene>
<comment type="caution">
    <text evidence="1">The sequence shown here is derived from an EMBL/GenBank/DDBJ whole genome shotgun (WGS) entry which is preliminary data.</text>
</comment>
<keyword evidence="2" id="KW-1185">Reference proteome</keyword>
<dbReference type="InterPro" id="IPR011990">
    <property type="entry name" value="TPR-like_helical_dom_sf"/>
</dbReference>
<evidence type="ECO:0000313" key="1">
    <source>
        <dbReference type="EMBL" id="KAK2149397.1"/>
    </source>
</evidence>
<name>A0AAD9JA31_9ANNE</name>
<evidence type="ECO:0000313" key="2">
    <source>
        <dbReference type="Proteomes" id="UP001208570"/>
    </source>
</evidence>
<protein>
    <submittedName>
        <fullName evidence="1">Uncharacterized protein</fullName>
    </submittedName>
</protein>
<proteinExistence type="predicted"/>
<organism evidence="1 2">
    <name type="scientific">Paralvinella palmiformis</name>
    <dbReference type="NCBI Taxonomy" id="53620"/>
    <lineage>
        <taxon>Eukaryota</taxon>
        <taxon>Metazoa</taxon>
        <taxon>Spiralia</taxon>
        <taxon>Lophotrochozoa</taxon>
        <taxon>Annelida</taxon>
        <taxon>Polychaeta</taxon>
        <taxon>Sedentaria</taxon>
        <taxon>Canalipalpata</taxon>
        <taxon>Terebellida</taxon>
        <taxon>Terebelliformia</taxon>
        <taxon>Alvinellidae</taxon>
        <taxon>Paralvinella</taxon>
    </lineage>
</organism>
<dbReference type="Gene3D" id="1.25.40.10">
    <property type="entry name" value="Tetratricopeptide repeat domain"/>
    <property type="match status" value="1"/>
</dbReference>
<dbReference type="EMBL" id="JAODUP010000454">
    <property type="protein sequence ID" value="KAK2149397.1"/>
    <property type="molecule type" value="Genomic_DNA"/>
</dbReference>
<accession>A0AAD9JA31</accession>
<reference evidence="1" key="1">
    <citation type="journal article" date="2023" name="Mol. Biol. Evol.">
        <title>Third-Generation Sequencing Reveals the Adaptive Role of the Epigenome in Three Deep-Sea Polychaetes.</title>
        <authorList>
            <person name="Perez M."/>
            <person name="Aroh O."/>
            <person name="Sun Y."/>
            <person name="Lan Y."/>
            <person name="Juniper S.K."/>
            <person name="Young C.R."/>
            <person name="Angers B."/>
            <person name="Qian P.Y."/>
        </authorList>
    </citation>
    <scope>NUCLEOTIDE SEQUENCE</scope>
    <source>
        <strain evidence="1">P08H-3</strain>
    </source>
</reference>